<dbReference type="NCBIfam" id="NF008389">
    <property type="entry name" value="PRK11187.1"/>
    <property type="match status" value="1"/>
</dbReference>
<dbReference type="Proteomes" id="UP000245362">
    <property type="component" value="Unassembled WGS sequence"/>
</dbReference>
<keyword evidence="1 4" id="KW-0963">Cytoplasm</keyword>
<dbReference type="Gene3D" id="1.10.1220.10">
    <property type="entry name" value="Met repressor-like"/>
    <property type="match status" value="1"/>
</dbReference>
<dbReference type="SUPFAM" id="SSF47598">
    <property type="entry name" value="Ribbon-helix-helix"/>
    <property type="match status" value="1"/>
</dbReference>
<dbReference type="PIRSF" id="PIRSF019401">
    <property type="entry name" value="SeqA"/>
    <property type="match status" value="1"/>
</dbReference>
<dbReference type="InterPro" id="IPR036835">
    <property type="entry name" value="SeqA_DNA-bd_C_sf"/>
</dbReference>
<dbReference type="InterPro" id="IPR013321">
    <property type="entry name" value="Arc_rbn_hlx_hlx"/>
</dbReference>
<dbReference type="GO" id="GO:0005737">
    <property type="term" value="C:cytoplasm"/>
    <property type="evidence" value="ECO:0007669"/>
    <property type="project" value="UniProtKB-SubCell"/>
</dbReference>
<evidence type="ECO:0000256" key="2">
    <source>
        <dbReference type="ARBA" id="ARBA00022880"/>
    </source>
</evidence>
<keyword evidence="2 4" id="KW-0236">DNA replication inhibitor</keyword>
<dbReference type="GO" id="GO:0003677">
    <property type="term" value="F:DNA binding"/>
    <property type="evidence" value="ECO:0007669"/>
    <property type="project" value="UniProtKB-UniRule"/>
</dbReference>
<dbReference type="EMBL" id="QFWT01000002">
    <property type="protein sequence ID" value="PWI34391.1"/>
    <property type="molecule type" value="Genomic_DNA"/>
</dbReference>
<protein>
    <recommendedName>
        <fullName evidence="4 5">Negative modulator of initiation of replication</fullName>
    </recommendedName>
</protein>
<keyword evidence="3 4" id="KW-0238">DNA-binding</keyword>
<feature type="region of interest" description="Interaction with DNA" evidence="4">
    <location>
        <begin position="131"/>
        <end position="135"/>
    </location>
</feature>
<proteinExistence type="inferred from homology"/>
<comment type="similarity">
    <text evidence="4 5">Belongs to the SeqA family.</text>
</comment>
<comment type="caution">
    <text evidence="8">The sequence shown here is derived from an EMBL/GenBank/DDBJ whole genome shotgun (WGS) entry which is preliminary data.</text>
</comment>
<evidence type="ECO:0000256" key="5">
    <source>
        <dbReference type="PIRNR" id="PIRNR019401"/>
    </source>
</evidence>
<evidence type="ECO:0000259" key="7">
    <source>
        <dbReference type="Pfam" id="PF17206"/>
    </source>
</evidence>
<evidence type="ECO:0000313" key="9">
    <source>
        <dbReference type="Proteomes" id="UP000245362"/>
    </source>
</evidence>
<dbReference type="OrthoDB" id="5591069at2"/>
<dbReference type="InterPro" id="IPR005621">
    <property type="entry name" value="SeqA"/>
</dbReference>
<comment type="caution">
    <text evidence="4">Lacks conserved residue(s) required for the propagation of feature annotation.</text>
</comment>
<gene>
    <name evidence="4" type="primary">seqA</name>
    <name evidence="8" type="ORF">DI392_04580</name>
</gene>
<sequence>MKTIEVDEDLYRYIASQTQHIGESASDILRRLLNVGSIVSEPAATEASLIIPDTKESSVNMEKAEPQNGIVVGKEAGQKTTVDGVKTMRSLLISDEFAASNKAIDRFMLVLSSLYHIDNVSFAEAAQVKGRTRVYFAENEDVLLASGKTTKPRLIPNTPFWVITNNNTNRKRQMVDQLMTRMGFQADLIEKVCSSI</sequence>
<dbReference type="InterPro" id="IPR010985">
    <property type="entry name" value="Ribbon_hlx_hlx"/>
</dbReference>
<dbReference type="Gene3D" id="1.20.1380.10">
    <property type="entry name" value="Replication modulator SeqA, C-terminal DNA-binding domain"/>
    <property type="match status" value="1"/>
</dbReference>
<reference evidence="8 9" key="1">
    <citation type="submission" date="2018-05" db="EMBL/GenBank/DDBJ databases">
        <title>Vibrio limimaris sp. nov., isolated from marine sediment.</title>
        <authorList>
            <person name="Li C.-M."/>
        </authorList>
    </citation>
    <scope>NUCLEOTIDE SEQUENCE [LARGE SCALE GENOMIC DNA]</scope>
    <source>
        <strain evidence="8 9">E4404</strain>
    </source>
</reference>
<dbReference type="HAMAP" id="MF_00908">
    <property type="entry name" value="SeqA"/>
    <property type="match status" value="1"/>
</dbReference>
<keyword evidence="9" id="KW-1185">Reference proteome</keyword>
<name>A0A2U3BC69_9VIBR</name>
<comment type="subcellular location">
    <subcellularLocation>
        <location evidence="4 5">Cytoplasm</location>
    </subcellularLocation>
</comment>
<dbReference type="Pfam" id="PF03925">
    <property type="entry name" value="SeqA"/>
    <property type="match status" value="1"/>
</dbReference>
<organism evidence="8 9">
    <name type="scientific">Vibrio albus</name>
    <dbReference type="NCBI Taxonomy" id="2200953"/>
    <lineage>
        <taxon>Bacteria</taxon>
        <taxon>Pseudomonadati</taxon>
        <taxon>Pseudomonadota</taxon>
        <taxon>Gammaproteobacteria</taxon>
        <taxon>Vibrionales</taxon>
        <taxon>Vibrionaceae</taxon>
        <taxon>Vibrio</taxon>
    </lineage>
</organism>
<comment type="subunit">
    <text evidence="4">Homodimer. Polymerizes to form helical filaments.</text>
</comment>
<dbReference type="GO" id="GO:0032297">
    <property type="term" value="P:negative regulation of DNA-templated DNA replication initiation"/>
    <property type="evidence" value="ECO:0007669"/>
    <property type="project" value="UniProtKB-UniRule"/>
</dbReference>
<comment type="function">
    <text evidence="4 5">Negative regulator of replication initiation, which contributes to regulation of DNA replication and ensures that replication initiation occurs exactly once per chromosome per cell cycle. Binds to pairs of hemimethylated GATC sequences in the oriC region, thus preventing assembly of replication proteins and re-initiation at newly replicated origins. Repression is relieved when the region becomes fully methylated.</text>
</comment>
<accession>A0A2U3BC69</accession>
<evidence type="ECO:0000256" key="1">
    <source>
        <dbReference type="ARBA" id="ARBA00022490"/>
    </source>
</evidence>
<evidence type="ECO:0000256" key="3">
    <source>
        <dbReference type="ARBA" id="ARBA00023125"/>
    </source>
</evidence>
<dbReference type="AlphaFoldDB" id="A0A2U3BC69"/>
<feature type="domain" description="Replication modulator SeqA C-terminal DNA-binding" evidence="6">
    <location>
        <begin position="87"/>
        <end position="194"/>
    </location>
</feature>
<dbReference type="GO" id="GO:0006355">
    <property type="term" value="P:regulation of DNA-templated transcription"/>
    <property type="evidence" value="ECO:0007669"/>
    <property type="project" value="InterPro"/>
</dbReference>
<evidence type="ECO:0000256" key="4">
    <source>
        <dbReference type="HAMAP-Rule" id="MF_00908"/>
    </source>
</evidence>
<dbReference type="InterPro" id="IPR033761">
    <property type="entry name" value="SeqA_N"/>
</dbReference>
<dbReference type="RefSeq" id="WP_109318727.1">
    <property type="nucleotide sequence ID" value="NZ_QFWT01000002.1"/>
</dbReference>
<evidence type="ECO:0000313" key="8">
    <source>
        <dbReference type="EMBL" id="PWI34391.1"/>
    </source>
</evidence>
<dbReference type="Pfam" id="PF17206">
    <property type="entry name" value="SeqA_N"/>
    <property type="match status" value="1"/>
</dbReference>
<feature type="domain" description="Negative modulator of initiation of replication SeqA N-terminal" evidence="7">
    <location>
        <begin position="1"/>
        <end position="35"/>
    </location>
</feature>
<evidence type="ECO:0000259" key="6">
    <source>
        <dbReference type="Pfam" id="PF03925"/>
    </source>
</evidence>
<dbReference type="InterPro" id="IPR026577">
    <property type="entry name" value="SeqA_DNA-bd_C"/>
</dbReference>
<dbReference type="SUPFAM" id="SSF82808">
    <property type="entry name" value="Replication modulator SeqA, C-terminal DNA-binding domain"/>
    <property type="match status" value="1"/>
</dbReference>